<dbReference type="Gene3D" id="3.40.50.150">
    <property type="entry name" value="Vaccinia Virus protein VP39"/>
    <property type="match status" value="1"/>
</dbReference>
<evidence type="ECO:0000256" key="3">
    <source>
        <dbReference type="ARBA" id="ARBA00022552"/>
    </source>
</evidence>
<feature type="binding site" evidence="7">
    <location>
        <begin position="41"/>
        <end position="43"/>
    </location>
    <ligand>
        <name>S-adenosyl-L-methionine</name>
        <dbReference type="ChEBI" id="CHEBI:59789"/>
    </ligand>
</feature>
<evidence type="ECO:0000313" key="9">
    <source>
        <dbReference type="Proteomes" id="UP000199046"/>
    </source>
</evidence>
<feature type="binding site" evidence="7">
    <location>
        <position position="85"/>
    </location>
    <ligand>
        <name>S-adenosyl-L-methionine</name>
        <dbReference type="ChEBI" id="CHEBI:59789"/>
    </ligand>
</feature>
<dbReference type="FunFam" id="1.10.150.170:FF:000001">
    <property type="entry name" value="Ribosomal RNA small subunit methyltransferase H"/>
    <property type="match status" value="1"/>
</dbReference>
<accession>A0A1I1M5S7</accession>
<keyword evidence="4 7" id="KW-0489">Methyltransferase</keyword>
<dbReference type="SUPFAM" id="SSF81799">
    <property type="entry name" value="Putative methyltransferase TM0872, insert domain"/>
    <property type="match status" value="1"/>
</dbReference>
<keyword evidence="9" id="KW-1185">Reference proteome</keyword>
<protein>
    <recommendedName>
        <fullName evidence="7">Ribosomal RNA small subunit methyltransferase H</fullName>
        <ecNumber evidence="7">2.1.1.199</ecNumber>
    </recommendedName>
    <alternativeName>
        <fullName evidence="7">16S rRNA m(4)C1402 methyltransferase</fullName>
    </alternativeName>
    <alternativeName>
        <fullName evidence="7">rRNA (cytosine-N(4)-)-methyltransferase RsmH</fullName>
    </alternativeName>
</protein>
<dbReference type="OrthoDB" id="9806637at2"/>
<dbReference type="PIRSF" id="PIRSF004486">
    <property type="entry name" value="MraW"/>
    <property type="match status" value="1"/>
</dbReference>
<evidence type="ECO:0000256" key="6">
    <source>
        <dbReference type="ARBA" id="ARBA00022691"/>
    </source>
</evidence>
<keyword evidence="2 7" id="KW-0963">Cytoplasm</keyword>
<dbReference type="InterPro" id="IPR023397">
    <property type="entry name" value="SAM-dep_MeTrfase_MraW_recog"/>
</dbReference>
<evidence type="ECO:0000313" key="8">
    <source>
        <dbReference type="EMBL" id="SFC80789.1"/>
    </source>
</evidence>
<dbReference type="EC" id="2.1.1.199" evidence="7"/>
<dbReference type="GO" id="GO:0071424">
    <property type="term" value="F:rRNA (cytosine-N4-)-methyltransferase activity"/>
    <property type="evidence" value="ECO:0007669"/>
    <property type="project" value="UniProtKB-UniRule"/>
</dbReference>
<evidence type="ECO:0000256" key="4">
    <source>
        <dbReference type="ARBA" id="ARBA00022603"/>
    </source>
</evidence>
<proteinExistence type="inferred from homology"/>
<evidence type="ECO:0000256" key="7">
    <source>
        <dbReference type="HAMAP-Rule" id="MF_01007"/>
    </source>
</evidence>
<dbReference type="STRING" id="402385.SAMN05421848_2811"/>
<name>A0A1I1M5S7_9GAMM</name>
<organism evidence="8 9">
    <name type="scientific">Kushneria avicenniae</name>
    <dbReference type="NCBI Taxonomy" id="402385"/>
    <lineage>
        <taxon>Bacteria</taxon>
        <taxon>Pseudomonadati</taxon>
        <taxon>Pseudomonadota</taxon>
        <taxon>Gammaproteobacteria</taxon>
        <taxon>Oceanospirillales</taxon>
        <taxon>Halomonadaceae</taxon>
        <taxon>Kushneria</taxon>
    </lineage>
</organism>
<dbReference type="RefSeq" id="WP_090135260.1">
    <property type="nucleotide sequence ID" value="NZ_FOLY01000006.1"/>
</dbReference>
<gene>
    <name evidence="7" type="primary">rsmH</name>
    <name evidence="8" type="ORF">SAMN05421848_2811</name>
</gene>
<evidence type="ECO:0000256" key="1">
    <source>
        <dbReference type="ARBA" id="ARBA00010396"/>
    </source>
</evidence>
<dbReference type="Gene3D" id="1.10.150.170">
    <property type="entry name" value="Putative methyltransferase TM0872, insert domain"/>
    <property type="match status" value="1"/>
</dbReference>
<comment type="similarity">
    <text evidence="1 7">Belongs to the methyltransferase superfamily. RsmH family.</text>
</comment>
<feature type="binding site" evidence="7">
    <location>
        <position position="61"/>
    </location>
    <ligand>
        <name>S-adenosyl-L-methionine</name>
        <dbReference type="ChEBI" id="CHEBI:59789"/>
    </ligand>
</feature>
<keyword evidence="5 7" id="KW-0808">Transferase</keyword>
<dbReference type="GO" id="GO:0005737">
    <property type="term" value="C:cytoplasm"/>
    <property type="evidence" value="ECO:0007669"/>
    <property type="project" value="UniProtKB-SubCell"/>
</dbReference>
<dbReference type="InterPro" id="IPR002903">
    <property type="entry name" value="RsmH"/>
</dbReference>
<comment type="function">
    <text evidence="7">Specifically methylates the N4 position of cytidine in position 1402 (C1402) of 16S rRNA.</text>
</comment>
<comment type="subcellular location">
    <subcellularLocation>
        <location evidence="7">Cytoplasm</location>
    </subcellularLocation>
</comment>
<dbReference type="EMBL" id="FOLY01000006">
    <property type="protein sequence ID" value="SFC80789.1"/>
    <property type="molecule type" value="Genomic_DNA"/>
</dbReference>
<reference evidence="9" key="1">
    <citation type="submission" date="2016-10" db="EMBL/GenBank/DDBJ databases">
        <authorList>
            <person name="Varghese N."/>
            <person name="Submissions S."/>
        </authorList>
    </citation>
    <scope>NUCLEOTIDE SEQUENCE [LARGE SCALE GENOMIC DNA]</scope>
    <source>
        <strain evidence="9">DSM 23439</strain>
    </source>
</reference>
<keyword evidence="6 7" id="KW-0949">S-adenosyl-L-methionine</keyword>
<dbReference type="InterPro" id="IPR029063">
    <property type="entry name" value="SAM-dependent_MTases_sf"/>
</dbReference>
<dbReference type="AlphaFoldDB" id="A0A1I1M5S7"/>
<dbReference type="NCBIfam" id="TIGR00006">
    <property type="entry name" value="16S rRNA (cytosine(1402)-N(4))-methyltransferase RsmH"/>
    <property type="match status" value="1"/>
</dbReference>
<keyword evidence="3 7" id="KW-0698">rRNA processing</keyword>
<dbReference type="SUPFAM" id="SSF53335">
    <property type="entry name" value="S-adenosyl-L-methionine-dependent methyltransferases"/>
    <property type="match status" value="1"/>
</dbReference>
<dbReference type="PANTHER" id="PTHR11265">
    <property type="entry name" value="S-ADENOSYL-METHYLTRANSFERASE MRAW"/>
    <property type="match status" value="1"/>
</dbReference>
<feature type="binding site" evidence="7">
    <location>
        <position position="114"/>
    </location>
    <ligand>
        <name>S-adenosyl-L-methionine</name>
        <dbReference type="ChEBI" id="CHEBI:59789"/>
    </ligand>
</feature>
<dbReference type="PANTHER" id="PTHR11265:SF0">
    <property type="entry name" value="12S RRNA N4-METHYLCYTIDINE METHYLTRANSFERASE"/>
    <property type="match status" value="1"/>
</dbReference>
<comment type="catalytic activity">
    <reaction evidence="7">
        <text>cytidine(1402) in 16S rRNA + S-adenosyl-L-methionine = N(4)-methylcytidine(1402) in 16S rRNA + S-adenosyl-L-homocysteine + H(+)</text>
        <dbReference type="Rhea" id="RHEA:42928"/>
        <dbReference type="Rhea" id="RHEA-COMP:10286"/>
        <dbReference type="Rhea" id="RHEA-COMP:10287"/>
        <dbReference type="ChEBI" id="CHEBI:15378"/>
        <dbReference type="ChEBI" id="CHEBI:57856"/>
        <dbReference type="ChEBI" id="CHEBI:59789"/>
        <dbReference type="ChEBI" id="CHEBI:74506"/>
        <dbReference type="ChEBI" id="CHEBI:82748"/>
        <dbReference type="EC" id="2.1.1.199"/>
    </reaction>
</comment>
<dbReference type="HAMAP" id="MF_01007">
    <property type="entry name" value="16SrRNA_methyltr_H"/>
    <property type="match status" value="1"/>
</dbReference>
<dbReference type="GO" id="GO:0070475">
    <property type="term" value="P:rRNA base methylation"/>
    <property type="evidence" value="ECO:0007669"/>
    <property type="project" value="UniProtKB-UniRule"/>
</dbReference>
<sequence length="319" mass="35636">MNQTPGIRQDHKHESVLLEGAVDALVQRPDGLYLDGTFGRGGHSRAILDRLDDRGRLFAIDRDPDALAAASIINDPRFCMTRATFADLGEVAHQQGVHGRLSGILLDVGVSSPQLDDADRGFSFMRDGPLDMRMDPDAGISAAQWVAETPEREIADVFKRLGEERFAKRLARAVVERRKENPITRTVELAEILKTAHPAWEKGRHPATRAFQAIRIHLNDELGQLERALDAALEALAPDGRLVVISFHSLEDRLVKRFIRDKSRGDQHLPRNMPLREDQIRRDMAPIGKAIRPGEQETGLNVRARSAVMRVARKLGQES</sequence>
<dbReference type="Proteomes" id="UP000199046">
    <property type="component" value="Unassembled WGS sequence"/>
</dbReference>
<feature type="binding site" evidence="7">
    <location>
        <position position="107"/>
    </location>
    <ligand>
        <name>S-adenosyl-L-methionine</name>
        <dbReference type="ChEBI" id="CHEBI:59789"/>
    </ligand>
</feature>
<evidence type="ECO:0000256" key="5">
    <source>
        <dbReference type="ARBA" id="ARBA00022679"/>
    </source>
</evidence>
<evidence type="ECO:0000256" key="2">
    <source>
        <dbReference type="ARBA" id="ARBA00022490"/>
    </source>
</evidence>
<dbReference type="Pfam" id="PF01795">
    <property type="entry name" value="Methyltransf_5"/>
    <property type="match status" value="1"/>
</dbReference>